<dbReference type="InterPro" id="IPR029399">
    <property type="entry name" value="TMEM192"/>
</dbReference>
<feature type="transmembrane region" description="Helical" evidence="7">
    <location>
        <begin position="12"/>
        <end position="33"/>
    </location>
</feature>
<evidence type="ECO:0000256" key="2">
    <source>
        <dbReference type="ARBA" id="ARBA00006314"/>
    </source>
</evidence>
<feature type="transmembrane region" description="Helical" evidence="7">
    <location>
        <begin position="175"/>
        <end position="195"/>
    </location>
</feature>
<dbReference type="EMBL" id="WNWW01000277">
    <property type="protein sequence ID" value="KAF3427092.1"/>
    <property type="molecule type" value="Genomic_DNA"/>
</dbReference>
<comment type="subcellular location">
    <subcellularLocation>
        <location evidence="1">Membrane</location>
        <topology evidence="1">Multi-pass membrane protein</topology>
    </subcellularLocation>
</comment>
<keyword evidence="5 7" id="KW-1133">Transmembrane helix</keyword>
<name>A0A833W811_9HYME</name>
<dbReference type="PANTHER" id="PTHR31592:SF1">
    <property type="entry name" value="TRANSMEMBRANE PROTEIN 192"/>
    <property type="match status" value="1"/>
</dbReference>
<reference evidence="8" key="1">
    <citation type="submission" date="2019-11" db="EMBL/GenBank/DDBJ databases">
        <title>The nuclear and mitochondrial genomes of Frieseomelitta varia - a highly eusocial stingless bee (Meliponini) with a permanently sterile worker caste.</title>
        <authorList>
            <person name="Freitas F.C.P."/>
            <person name="Lourenco A.P."/>
            <person name="Nunes F.M.F."/>
            <person name="Paschoal A.R."/>
            <person name="Abreu F.C.P."/>
            <person name="Barbin F.O."/>
            <person name="Bataglia L."/>
            <person name="Cardoso-Junior C.A.M."/>
            <person name="Cervoni M.S."/>
            <person name="Silva S.R."/>
            <person name="Dalarmi F."/>
            <person name="Del Lama M.A."/>
            <person name="Depintor T.S."/>
            <person name="Ferreira K.M."/>
            <person name="Goria P.S."/>
            <person name="Jaskot M.C."/>
            <person name="Lago D.C."/>
            <person name="Luna-Lucena D."/>
            <person name="Moda L.M."/>
            <person name="Nascimento L."/>
            <person name="Pedrino M."/>
            <person name="Rabico F.O."/>
            <person name="Sanches F.C."/>
            <person name="Santos D.E."/>
            <person name="Santos C.G."/>
            <person name="Vieira J."/>
            <person name="Lopes T.F."/>
            <person name="Barchuk A.R."/>
            <person name="Hartfelder K."/>
            <person name="Simoes Z.L.P."/>
            <person name="Bitondi M.M.G."/>
            <person name="Pinheiro D.G."/>
        </authorList>
    </citation>
    <scope>NUCLEOTIDE SEQUENCE</scope>
    <source>
        <strain evidence="8">USP_RPSP 00005682</strain>
        <tissue evidence="8">Whole individual</tissue>
    </source>
</reference>
<feature type="transmembrane region" description="Helical" evidence="7">
    <location>
        <begin position="129"/>
        <end position="148"/>
    </location>
</feature>
<keyword evidence="4 7" id="KW-0812">Transmembrane</keyword>
<feature type="transmembrane region" description="Helical" evidence="7">
    <location>
        <begin position="215"/>
        <end position="235"/>
    </location>
</feature>
<evidence type="ECO:0000313" key="9">
    <source>
        <dbReference type="Proteomes" id="UP000655588"/>
    </source>
</evidence>
<organism evidence="8 9">
    <name type="scientific">Frieseomelitta varia</name>
    <dbReference type="NCBI Taxonomy" id="561572"/>
    <lineage>
        <taxon>Eukaryota</taxon>
        <taxon>Metazoa</taxon>
        <taxon>Ecdysozoa</taxon>
        <taxon>Arthropoda</taxon>
        <taxon>Hexapoda</taxon>
        <taxon>Insecta</taxon>
        <taxon>Pterygota</taxon>
        <taxon>Neoptera</taxon>
        <taxon>Endopterygota</taxon>
        <taxon>Hymenoptera</taxon>
        <taxon>Apocrita</taxon>
        <taxon>Aculeata</taxon>
        <taxon>Apoidea</taxon>
        <taxon>Anthophila</taxon>
        <taxon>Apidae</taxon>
        <taxon>Frieseomelitta</taxon>
    </lineage>
</organism>
<feature type="transmembrane region" description="Helical" evidence="7">
    <location>
        <begin position="95"/>
        <end position="117"/>
    </location>
</feature>
<keyword evidence="9" id="KW-1185">Reference proteome</keyword>
<evidence type="ECO:0000256" key="1">
    <source>
        <dbReference type="ARBA" id="ARBA00004141"/>
    </source>
</evidence>
<evidence type="ECO:0000256" key="3">
    <source>
        <dbReference type="ARBA" id="ARBA00014635"/>
    </source>
</evidence>
<evidence type="ECO:0000256" key="6">
    <source>
        <dbReference type="ARBA" id="ARBA00023136"/>
    </source>
</evidence>
<dbReference type="AlphaFoldDB" id="A0A833W811"/>
<gene>
    <name evidence="8" type="ORF">E2986_00377</name>
</gene>
<dbReference type="PANTHER" id="PTHR31592">
    <property type="entry name" value="TRANSMEMBRANE PROTEIN 192"/>
    <property type="match status" value="1"/>
</dbReference>
<dbReference type="Pfam" id="PF14802">
    <property type="entry name" value="TMEM192"/>
    <property type="match status" value="1"/>
</dbReference>
<comment type="caution">
    <text evidence="8">The sequence shown here is derived from an EMBL/GenBank/DDBJ whole genome shotgun (WGS) entry which is preliminary data.</text>
</comment>
<accession>A0A833W811</accession>
<evidence type="ECO:0000256" key="4">
    <source>
        <dbReference type="ARBA" id="ARBA00022692"/>
    </source>
</evidence>
<sequence>MHSRHFDLVLRITSMICYILILVVNGITSLFLLPSFYAGMVSLNRDLNTLGRTFTCHSHGGVFFDSSHNMDDEEYLQPILTSQEEHFQKLDTVSIVSFPLIFSVSLEITGIIFICAWPEEKNKCDTYFTYLYLHCAYWLIIMLTDHLVKTKHHKLRIYGYLDFYQSTYQQIRTPLFIASLWITCYLLLAVILHHMHKVNYEEYCRASEWFTPLNYIVLLTTIELTIIIPVYINYIKKVLRFNRLRPPPDVSKEEWLSSFTQDTYAGSSEVGCRHGGSNLEELLEKQADLIRYLRDHNVKLSHRIMLLAAQRALP</sequence>
<proteinExistence type="inferred from homology"/>
<evidence type="ECO:0000256" key="5">
    <source>
        <dbReference type="ARBA" id="ARBA00022989"/>
    </source>
</evidence>
<keyword evidence="6 7" id="KW-0472">Membrane</keyword>
<protein>
    <recommendedName>
        <fullName evidence="3">Transmembrane protein 192</fullName>
    </recommendedName>
</protein>
<dbReference type="Proteomes" id="UP000655588">
    <property type="component" value="Unassembled WGS sequence"/>
</dbReference>
<evidence type="ECO:0000256" key="7">
    <source>
        <dbReference type="SAM" id="Phobius"/>
    </source>
</evidence>
<comment type="similarity">
    <text evidence="2">Belongs to the TMEM192 family.</text>
</comment>
<evidence type="ECO:0000313" key="8">
    <source>
        <dbReference type="EMBL" id="KAF3427092.1"/>
    </source>
</evidence>
<dbReference type="GO" id="GO:0005770">
    <property type="term" value="C:late endosome"/>
    <property type="evidence" value="ECO:0007669"/>
    <property type="project" value="TreeGrafter"/>
</dbReference>
<dbReference type="GO" id="GO:0005765">
    <property type="term" value="C:lysosomal membrane"/>
    <property type="evidence" value="ECO:0007669"/>
    <property type="project" value="TreeGrafter"/>
</dbReference>